<dbReference type="PANTHER" id="PTHR46648">
    <property type="entry name" value="HIT FAMILY PROTEIN 1"/>
    <property type="match status" value="1"/>
</dbReference>
<dbReference type="OrthoDB" id="9784774at2"/>
<feature type="short sequence motif" description="Histidine triad motif" evidence="2 3">
    <location>
        <begin position="102"/>
        <end position="106"/>
    </location>
</feature>
<dbReference type="Proteomes" id="UP000292781">
    <property type="component" value="Unassembled WGS sequence"/>
</dbReference>
<dbReference type="PRINTS" id="PR00332">
    <property type="entry name" value="HISTRIAD"/>
</dbReference>
<evidence type="ECO:0000259" key="4">
    <source>
        <dbReference type="PROSITE" id="PS51084"/>
    </source>
</evidence>
<dbReference type="InterPro" id="IPR039384">
    <property type="entry name" value="HINT"/>
</dbReference>
<dbReference type="GO" id="GO:0009117">
    <property type="term" value="P:nucleotide metabolic process"/>
    <property type="evidence" value="ECO:0007669"/>
    <property type="project" value="TreeGrafter"/>
</dbReference>
<dbReference type="RefSeq" id="WP_131311154.1">
    <property type="nucleotide sequence ID" value="NZ_SJFN01000035.1"/>
</dbReference>
<dbReference type="SUPFAM" id="SSF54197">
    <property type="entry name" value="HIT-like"/>
    <property type="match status" value="1"/>
</dbReference>
<name>A0A4Q9VGX9_9HYPH</name>
<evidence type="ECO:0000313" key="5">
    <source>
        <dbReference type="EMBL" id="TBW34315.1"/>
    </source>
</evidence>
<comment type="caution">
    <text evidence="5">The sequence shown here is derived from an EMBL/GenBank/DDBJ whole genome shotgun (WGS) entry which is preliminary data.</text>
</comment>
<keyword evidence="6" id="KW-1185">Reference proteome</keyword>
<evidence type="ECO:0000313" key="6">
    <source>
        <dbReference type="Proteomes" id="UP000292781"/>
    </source>
</evidence>
<feature type="domain" description="HIT" evidence="4">
    <location>
        <begin position="10"/>
        <end position="117"/>
    </location>
</feature>
<dbReference type="CDD" id="cd01277">
    <property type="entry name" value="HINT_subgroup"/>
    <property type="match status" value="1"/>
</dbReference>
<protein>
    <submittedName>
        <fullName evidence="5">HIT family protein</fullName>
    </submittedName>
</protein>
<dbReference type="Pfam" id="PF01230">
    <property type="entry name" value="HIT"/>
    <property type="match status" value="1"/>
</dbReference>
<accession>A0A4Q9VGX9</accession>
<gene>
    <name evidence="5" type="ORF">EYW49_18720</name>
</gene>
<proteinExistence type="predicted"/>
<evidence type="ECO:0000256" key="3">
    <source>
        <dbReference type="PROSITE-ProRule" id="PRU00464"/>
    </source>
</evidence>
<dbReference type="GO" id="GO:0003824">
    <property type="term" value="F:catalytic activity"/>
    <property type="evidence" value="ECO:0007669"/>
    <property type="project" value="InterPro"/>
</dbReference>
<dbReference type="InterPro" id="IPR036265">
    <property type="entry name" value="HIT-like_sf"/>
</dbReference>
<dbReference type="InterPro" id="IPR001310">
    <property type="entry name" value="Histidine_triad_HIT"/>
</dbReference>
<organism evidence="5 6">
    <name type="scientific">Siculibacillus lacustris</name>
    <dbReference type="NCBI Taxonomy" id="1549641"/>
    <lineage>
        <taxon>Bacteria</taxon>
        <taxon>Pseudomonadati</taxon>
        <taxon>Pseudomonadota</taxon>
        <taxon>Alphaproteobacteria</taxon>
        <taxon>Hyphomicrobiales</taxon>
        <taxon>Ancalomicrobiaceae</taxon>
        <taxon>Siculibacillus</taxon>
    </lineage>
</organism>
<reference evidence="5 6" key="1">
    <citation type="submission" date="2019-02" db="EMBL/GenBank/DDBJ databases">
        <title>Siculibacillus lacustris gen. nov., sp. nov., a new rosette-forming bacterium isolated from a freshwater crater lake (Lake St. Ana, Romania).</title>
        <authorList>
            <person name="Felfoldi T."/>
            <person name="Marton Z."/>
            <person name="Szabo A."/>
            <person name="Mentes A."/>
            <person name="Boka K."/>
            <person name="Marialigeti K."/>
            <person name="Mathe I."/>
            <person name="Koncz M."/>
            <person name="Schumann P."/>
            <person name="Toth E."/>
        </authorList>
    </citation>
    <scope>NUCLEOTIDE SEQUENCE [LARGE SCALE GENOMIC DNA]</scope>
    <source>
        <strain evidence="5 6">SA-279</strain>
    </source>
</reference>
<dbReference type="AlphaFoldDB" id="A0A4Q9VGX9"/>
<sequence length="143" mass="15679">MTPAYDDANVFAKILRGEIPAHVVWEDDHTLAFMDVMPAVDGHTLVIPKAKARNIFDVRPADLARVISVVQMVAVAARTAFIADGATIQQFNETAGGQEVFHLHFHILPRQSADRVRPLPRPFADPKILAAHAEAIRAALATR</sequence>
<dbReference type="PROSITE" id="PS51084">
    <property type="entry name" value="HIT_2"/>
    <property type="match status" value="1"/>
</dbReference>
<dbReference type="InterPro" id="IPR011146">
    <property type="entry name" value="HIT-like"/>
</dbReference>
<dbReference type="EMBL" id="SJFN01000035">
    <property type="protein sequence ID" value="TBW34315.1"/>
    <property type="molecule type" value="Genomic_DNA"/>
</dbReference>
<evidence type="ECO:0000256" key="2">
    <source>
        <dbReference type="PIRSR" id="PIRSR601310-3"/>
    </source>
</evidence>
<feature type="active site" description="Tele-AMP-histidine intermediate" evidence="1">
    <location>
        <position position="104"/>
    </location>
</feature>
<dbReference type="Gene3D" id="3.30.428.10">
    <property type="entry name" value="HIT-like"/>
    <property type="match status" value="1"/>
</dbReference>
<evidence type="ECO:0000256" key="1">
    <source>
        <dbReference type="PIRSR" id="PIRSR601310-1"/>
    </source>
</evidence>
<dbReference type="PANTHER" id="PTHR46648:SF1">
    <property type="entry name" value="ADENOSINE 5'-MONOPHOSPHORAMIDASE HNT1"/>
    <property type="match status" value="1"/>
</dbReference>